<evidence type="ECO:0000313" key="1">
    <source>
        <dbReference type="EMBL" id="RAI36604.1"/>
    </source>
</evidence>
<sequence>MSGHQDRRRPKRCKALPRTASAKPLLDIDTVATLLMYRDIVLDRPGCRECGQKTRVVSRAFSIAGPLSREMRSYGCPVCGHVQAATHTPNSNRKPPVH</sequence>
<name>A0A327KEM8_9BRAD</name>
<gene>
    <name evidence="1" type="ORF">CH341_30245</name>
</gene>
<comment type="caution">
    <text evidence="1">The sequence shown here is derived from an EMBL/GenBank/DDBJ whole genome shotgun (WGS) entry which is preliminary data.</text>
</comment>
<dbReference type="Proteomes" id="UP000249130">
    <property type="component" value="Unassembled WGS sequence"/>
</dbReference>
<dbReference type="EMBL" id="NPEX01000484">
    <property type="protein sequence ID" value="RAI36604.1"/>
    <property type="molecule type" value="Genomic_DNA"/>
</dbReference>
<evidence type="ECO:0000313" key="2">
    <source>
        <dbReference type="Proteomes" id="UP000249130"/>
    </source>
</evidence>
<keyword evidence="2" id="KW-1185">Reference proteome</keyword>
<dbReference type="RefSeq" id="WP_111423279.1">
    <property type="nucleotide sequence ID" value="NZ_NPEX01000484.1"/>
</dbReference>
<dbReference type="AlphaFoldDB" id="A0A327KEM8"/>
<reference evidence="1 2" key="1">
    <citation type="submission" date="2017-07" db="EMBL/GenBank/DDBJ databases">
        <title>Draft Genome Sequences of Select Purple Nonsulfur Bacteria.</title>
        <authorList>
            <person name="Lasarre B."/>
            <person name="Mckinlay J.B."/>
        </authorList>
    </citation>
    <scope>NUCLEOTIDE SEQUENCE [LARGE SCALE GENOMIC DNA]</scope>
    <source>
        <strain evidence="1 2">DSM 5909</strain>
    </source>
</reference>
<accession>A0A327KEM8</accession>
<proteinExistence type="predicted"/>
<protein>
    <submittedName>
        <fullName evidence="1">Uncharacterized protein</fullName>
    </submittedName>
</protein>
<organism evidence="1 2">
    <name type="scientific">Rhodoplanes roseus</name>
    <dbReference type="NCBI Taxonomy" id="29409"/>
    <lineage>
        <taxon>Bacteria</taxon>
        <taxon>Pseudomonadati</taxon>
        <taxon>Pseudomonadota</taxon>
        <taxon>Alphaproteobacteria</taxon>
        <taxon>Hyphomicrobiales</taxon>
        <taxon>Nitrobacteraceae</taxon>
        <taxon>Rhodoplanes</taxon>
    </lineage>
</organism>